<dbReference type="Pfam" id="PF08240">
    <property type="entry name" value="ADH_N"/>
    <property type="match status" value="1"/>
</dbReference>
<proteinExistence type="predicted"/>
<dbReference type="AlphaFoldDB" id="A0A3N0E354"/>
<evidence type="ECO:0000259" key="2">
    <source>
        <dbReference type="SMART" id="SM00829"/>
    </source>
</evidence>
<dbReference type="InterPro" id="IPR036291">
    <property type="entry name" value="NAD(P)-bd_dom_sf"/>
</dbReference>
<accession>A0A3N0E354</accession>
<dbReference type="Gene3D" id="3.90.180.10">
    <property type="entry name" value="Medium-chain alcohol dehydrogenases, catalytic domain"/>
    <property type="match status" value="1"/>
</dbReference>
<dbReference type="SUPFAM" id="SSF50129">
    <property type="entry name" value="GroES-like"/>
    <property type="match status" value="1"/>
</dbReference>
<dbReference type="InterPro" id="IPR050700">
    <property type="entry name" value="YIM1/Zinc_Alcohol_DH_Fams"/>
</dbReference>
<dbReference type="CDD" id="cd05289">
    <property type="entry name" value="MDR_like_2"/>
    <property type="match status" value="1"/>
</dbReference>
<reference evidence="3 4" key="1">
    <citation type="submission" date="2018-10" db="EMBL/GenBank/DDBJ databases">
        <title>Sinomicrobium pectinilyticum sp. nov., a pectinase-producing bacterium isolated from alkaline and saline soil, and emended description of the genus Sinomicrobium.</title>
        <authorList>
            <person name="Cheng B."/>
            <person name="Li C."/>
            <person name="Lai Q."/>
            <person name="Du M."/>
            <person name="Shao Z."/>
            <person name="Xu P."/>
            <person name="Yang C."/>
        </authorList>
    </citation>
    <scope>NUCLEOTIDE SEQUENCE [LARGE SCALE GENOMIC DNA]</scope>
    <source>
        <strain evidence="3 4">5DNS001</strain>
    </source>
</reference>
<dbReference type="Gene3D" id="3.40.50.720">
    <property type="entry name" value="NAD(P)-binding Rossmann-like Domain"/>
    <property type="match status" value="1"/>
</dbReference>
<protein>
    <submittedName>
        <fullName evidence="3">NADP-dependent oxidoreductase</fullName>
    </submittedName>
</protein>
<evidence type="ECO:0000256" key="1">
    <source>
        <dbReference type="ARBA" id="ARBA00023002"/>
    </source>
</evidence>
<dbReference type="Pfam" id="PF13602">
    <property type="entry name" value="ADH_zinc_N_2"/>
    <property type="match status" value="1"/>
</dbReference>
<gene>
    <name evidence="3" type="ORF">ED312_17520</name>
</gene>
<dbReference type="PANTHER" id="PTHR11695">
    <property type="entry name" value="ALCOHOL DEHYDROGENASE RELATED"/>
    <property type="match status" value="1"/>
</dbReference>
<dbReference type="InterPro" id="IPR002364">
    <property type="entry name" value="Quin_OxRdtase/zeta-crystal_CS"/>
</dbReference>
<feature type="domain" description="Enoyl reductase (ER)" evidence="2">
    <location>
        <begin position="10"/>
        <end position="309"/>
    </location>
</feature>
<dbReference type="SUPFAM" id="SSF51735">
    <property type="entry name" value="NAD(P)-binding Rossmann-fold domains"/>
    <property type="match status" value="1"/>
</dbReference>
<dbReference type="SMART" id="SM00829">
    <property type="entry name" value="PKS_ER"/>
    <property type="match status" value="1"/>
</dbReference>
<dbReference type="EMBL" id="RJTM01000116">
    <property type="protein sequence ID" value="RNL82275.1"/>
    <property type="molecule type" value="Genomic_DNA"/>
</dbReference>
<dbReference type="OrthoDB" id="9787435at2"/>
<organism evidence="3 4">
    <name type="scientific">Sinomicrobium pectinilyticum</name>
    <dbReference type="NCBI Taxonomy" id="1084421"/>
    <lineage>
        <taxon>Bacteria</taxon>
        <taxon>Pseudomonadati</taxon>
        <taxon>Bacteroidota</taxon>
        <taxon>Flavobacteriia</taxon>
        <taxon>Flavobacteriales</taxon>
        <taxon>Flavobacteriaceae</taxon>
        <taxon>Sinomicrobium</taxon>
    </lineage>
</organism>
<dbReference type="PANTHER" id="PTHR11695:SF294">
    <property type="entry name" value="RETICULON-4-INTERACTING PROTEIN 1, MITOCHONDRIAL"/>
    <property type="match status" value="1"/>
</dbReference>
<dbReference type="PROSITE" id="PS01162">
    <property type="entry name" value="QOR_ZETA_CRYSTAL"/>
    <property type="match status" value="1"/>
</dbReference>
<sequence length="311" mass="33026">MKAIALKAPGGTDQLLYTDVPKPEVQKGEVLIKGKAISINPVDVKSRSGKGVYGRIKDQDPLILGWDISGIVEESKSALFRTGDEVFGMVNFPGHGKAYAEYVVAPADQLALKPANISHGEAAAATLVALTAWQALVTHANIQKGQNVLIHAASGGVGHMAVQIAKHAGAIVTGTSSAKNRDFVLGLGADRHIDYRGYDWKNHPREFDFVLDTIGGDNIDKSLEVTKEGGTLISIPSGLNEAVTDKAKSKGVKGYFILVESDGNDMKSIADLLEKGALKPHIQETLPFDSMAEAHTQIESGRTVGKVVLAI</sequence>
<dbReference type="InterPro" id="IPR013154">
    <property type="entry name" value="ADH-like_N"/>
</dbReference>
<dbReference type="GO" id="GO:0008270">
    <property type="term" value="F:zinc ion binding"/>
    <property type="evidence" value="ECO:0007669"/>
    <property type="project" value="InterPro"/>
</dbReference>
<keyword evidence="1" id="KW-0560">Oxidoreductase</keyword>
<evidence type="ECO:0000313" key="3">
    <source>
        <dbReference type="EMBL" id="RNL82275.1"/>
    </source>
</evidence>
<dbReference type="RefSeq" id="WP_123217324.1">
    <property type="nucleotide sequence ID" value="NZ_RJTM01000116.1"/>
</dbReference>
<dbReference type="InterPro" id="IPR011032">
    <property type="entry name" value="GroES-like_sf"/>
</dbReference>
<keyword evidence="4" id="KW-1185">Reference proteome</keyword>
<evidence type="ECO:0000313" key="4">
    <source>
        <dbReference type="Proteomes" id="UP000267469"/>
    </source>
</evidence>
<dbReference type="InterPro" id="IPR020843">
    <property type="entry name" value="ER"/>
</dbReference>
<name>A0A3N0E354_SINP1</name>
<dbReference type="Proteomes" id="UP000267469">
    <property type="component" value="Unassembled WGS sequence"/>
</dbReference>
<dbReference type="GO" id="GO:0016491">
    <property type="term" value="F:oxidoreductase activity"/>
    <property type="evidence" value="ECO:0007669"/>
    <property type="project" value="UniProtKB-KW"/>
</dbReference>
<comment type="caution">
    <text evidence="3">The sequence shown here is derived from an EMBL/GenBank/DDBJ whole genome shotgun (WGS) entry which is preliminary data.</text>
</comment>